<dbReference type="NCBIfam" id="TIGR02429">
    <property type="entry name" value="pcaI_scoA_fam"/>
    <property type="match status" value="1"/>
</dbReference>
<dbReference type="EC" id="2.8.3.5" evidence="3"/>
<dbReference type="InterPro" id="IPR004163">
    <property type="entry name" value="CoA_transf_BS"/>
</dbReference>
<accession>A0A0C1QK26</accession>
<organism evidence="3 4">
    <name type="scientific">Candidatus Jidaibacter acanthamoebae</name>
    <dbReference type="NCBI Taxonomy" id="86105"/>
    <lineage>
        <taxon>Bacteria</taxon>
        <taxon>Pseudomonadati</taxon>
        <taxon>Pseudomonadota</taxon>
        <taxon>Alphaproteobacteria</taxon>
        <taxon>Rickettsiales</taxon>
        <taxon>Candidatus Midichloriaceae</taxon>
        <taxon>Candidatus Jidaibacter</taxon>
    </lineage>
</organism>
<keyword evidence="4" id="KW-1185">Reference proteome</keyword>
<dbReference type="InterPro" id="IPR004165">
    <property type="entry name" value="CoA_trans_fam_I"/>
</dbReference>
<dbReference type="GO" id="GO:0008260">
    <property type="term" value="F:succinyl-CoA:3-oxo-acid CoA-transferase activity"/>
    <property type="evidence" value="ECO:0007669"/>
    <property type="project" value="UniProtKB-EC"/>
</dbReference>
<dbReference type="PANTHER" id="PTHR13707">
    <property type="entry name" value="KETOACID-COENZYME A TRANSFERASE"/>
    <property type="match status" value="1"/>
</dbReference>
<keyword evidence="2 3" id="KW-0808">Transferase</keyword>
<dbReference type="Proteomes" id="UP000031258">
    <property type="component" value="Unassembled WGS sequence"/>
</dbReference>
<dbReference type="PROSITE" id="PS01273">
    <property type="entry name" value="COA_TRANSF_1"/>
    <property type="match status" value="1"/>
</dbReference>
<dbReference type="STRING" id="86105.NF27_CG00790"/>
<dbReference type="InterPro" id="IPR037171">
    <property type="entry name" value="NagB/RpiA_transferase-like"/>
</dbReference>
<dbReference type="Gene3D" id="3.40.1080.10">
    <property type="entry name" value="Glutaconate Coenzyme A-transferase"/>
    <property type="match status" value="1"/>
</dbReference>
<protein>
    <submittedName>
        <fullName evidence="3">Succinyl-CoA:3-ketoacid coenzyme A transferase subunit A</fullName>
        <ecNumber evidence="3">2.8.3.5</ecNumber>
    </submittedName>
</protein>
<dbReference type="PATRIC" id="fig|86105.3.peg.314"/>
<evidence type="ECO:0000313" key="4">
    <source>
        <dbReference type="Proteomes" id="UP000031258"/>
    </source>
</evidence>
<evidence type="ECO:0000256" key="2">
    <source>
        <dbReference type="ARBA" id="ARBA00022679"/>
    </source>
</evidence>
<dbReference type="PANTHER" id="PTHR13707:SF60">
    <property type="entry name" value="ACETATE COA-TRANSFERASE SUBUNIT ALPHA"/>
    <property type="match status" value="1"/>
</dbReference>
<sequence length="236" mass="25970">MFNMNKVYKNISAALEGIVFDGMTIMVGGFGLCGIPENAIRVIKEMDVKNLTIISNNCGVDDFGLGILLEKNQVKKLIASYVAGNKKIQQKYIAGELELELTPQGTLAERIRAGGAGIPAFYTRTGVGTVVAEGKETREFDGKKYIMERGITADLALIKAHTGDTEGNLVYRKTTRNFHPMMATAAKYTVAEVEQLVEVGKIDPDHIHTPGIYVKRIVKEKFEKRIESLTLSEKVS</sequence>
<dbReference type="EMBL" id="JSWE01000058">
    <property type="protein sequence ID" value="KIE05899.1"/>
    <property type="molecule type" value="Genomic_DNA"/>
</dbReference>
<dbReference type="SMART" id="SM00882">
    <property type="entry name" value="CoA_trans"/>
    <property type="match status" value="1"/>
</dbReference>
<dbReference type="SUPFAM" id="SSF100950">
    <property type="entry name" value="NagB/RpiA/CoA transferase-like"/>
    <property type="match status" value="1"/>
</dbReference>
<evidence type="ECO:0000313" key="3">
    <source>
        <dbReference type="EMBL" id="KIE05899.1"/>
    </source>
</evidence>
<comment type="similarity">
    <text evidence="1">Belongs to the 3-oxoacid CoA-transferase subunit A family.</text>
</comment>
<dbReference type="Pfam" id="PF01144">
    <property type="entry name" value="CoA_trans"/>
    <property type="match status" value="1"/>
</dbReference>
<dbReference type="InterPro" id="IPR012792">
    <property type="entry name" value="3-oxoacid_CoA-transf_A"/>
</dbReference>
<comment type="caution">
    <text evidence="3">The sequence shown here is derived from an EMBL/GenBank/DDBJ whole genome shotgun (WGS) entry which is preliminary data.</text>
</comment>
<proteinExistence type="inferred from homology"/>
<name>A0A0C1QK26_9RICK</name>
<evidence type="ECO:0000256" key="1">
    <source>
        <dbReference type="ARBA" id="ARBA00005612"/>
    </source>
</evidence>
<gene>
    <name evidence="3" type="primary">scoA_2</name>
    <name evidence="3" type="ORF">NF27_CG00790</name>
</gene>
<reference evidence="3 4" key="1">
    <citation type="submission" date="2014-11" db="EMBL/GenBank/DDBJ databases">
        <title>A Rickettsiales Symbiont of Amoebae With Ancient Features.</title>
        <authorList>
            <person name="Schulz F."/>
            <person name="Martijn J."/>
            <person name="Wascher F."/>
            <person name="Kostanjsek R."/>
            <person name="Ettema T.J."/>
            <person name="Horn M."/>
        </authorList>
    </citation>
    <scope>NUCLEOTIDE SEQUENCE [LARGE SCALE GENOMIC DNA]</scope>
    <source>
        <strain evidence="3 4">UWC36</strain>
    </source>
</reference>
<dbReference type="AlphaFoldDB" id="A0A0C1QK26"/>